<reference evidence="2 3" key="1">
    <citation type="submission" date="2020-10" db="EMBL/GenBank/DDBJ databases">
        <title>Genome analysis of Massilia species.</title>
        <authorList>
            <person name="Jung D.-H."/>
        </authorList>
    </citation>
    <scope>NUCLEOTIDE SEQUENCE [LARGE SCALE GENOMIC DNA]</scope>
    <source>
        <strain evidence="3">sipir</strain>
    </source>
</reference>
<keyword evidence="2" id="KW-0378">Hydrolase</keyword>
<keyword evidence="3" id="KW-1185">Reference proteome</keyword>
<dbReference type="InterPro" id="IPR003615">
    <property type="entry name" value="HNH_nuc"/>
</dbReference>
<keyword evidence="2" id="KW-0255">Endonuclease</keyword>
<dbReference type="InterPro" id="IPR002711">
    <property type="entry name" value="HNH"/>
</dbReference>
<dbReference type="Proteomes" id="UP000831532">
    <property type="component" value="Chromosome"/>
</dbReference>
<gene>
    <name evidence="2" type="ORF">INH39_09480</name>
</gene>
<dbReference type="SMART" id="SM00507">
    <property type="entry name" value="HNHc"/>
    <property type="match status" value="1"/>
</dbReference>
<dbReference type="Gene3D" id="1.10.30.50">
    <property type="match status" value="1"/>
</dbReference>
<accession>A0ABY4AB13</accession>
<evidence type="ECO:0000313" key="2">
    <source>
        <dbReference type="EMBL" id="UOD31873.1"/>
    </source>
</evidence>
<dbReference type="RefSeq" id="WP_279401151.1">
    <property type="nucleotide sequence ID" value="NZ_CP063361.1"/>
</dbReference>
<evidence type="ECO:0000259" key="1">
    <source>
        <dbReference type="SMART" id="SM00507"/>
    </source>
</evidence>
<dbReference type="EMBL" id="CP063361">
    <property type="protein sequence ID" value="UOD31873.1"/>
    <property type="molecule type" value="Genomic_DNA"/>
</dbReference>
<feature type="domain" description="HNH nuclease" evidence="1">
    <location>
        <begin position="161"/>
        <end position="220"/>
    </location>
</feature>
<dbReference type="GO" id="GO:0004519">
    <property type="term" value="F:endonuclease activity"/>
    <property type="evidence" value="ECO:0007669"/>
    <property type="project" value="UniProtKB-KW"/>
</dbReference>
<proteinExistence type="predicted"/>
<keyword evidence="2" id="KW-0540">Nuclease</keyword>
<dbReference type="Pfam" id="PF01844">
    <property type="entry name" value="HNH"/>
    <property type="match status" value="1"/>
</dbReference>
<organism evidence="2 3">
    <name type="scientific">Massilia violaceinigra</name>
    <dbReference type="NCBI Taxonomy" id="2045208"/>
    <lineage>
        <taxon>Bacteria</taxon>
        <taxon>Pseudomonadati</taxon>
        <taxon>Pseudomonadota</taxon>
        <taxon>Betaproteobacteria</taxon>
        <taxon>Burkholderiales</taxon>
        <taxon>Oxalobacteraceae</taxon>
        <taxon>Telluria group</taxon>
        <taxon>Massilia</taxon>
    </lineage>
</organism>
<evidence type="ECO:0000313" key="3">
    <source>
        <dbReference type="Proteomes" id="UP000831532"/>
    </source>
</evidence>
<sequence length="267" mass="29200">MPVSSPPEASTASTDWTDEELAASVRAYVAMLRSELAGEPINKAEVNRQLREGTLSARTKSAVEFRMQNISSTLFDLRLPHIVGYRPARNVGSSVKLRIGQMLEANGLDTLTIYQRTADERELARKVTALLRLPGSGGVPAGSATPAQVMTQSLRYVRDPAVKAWVLKVADGICEGCDMAAPFTGNDGFPYLEVHHVMPLASQGSDTTSNCAALCPNCHRRCHLSLDRDEFRLALYEKIDRLVLEVPEMPDSVLDENAVFIDPTNNS</sequence>
<dbReference type="CDD" id="cd00085">
    <property type="entry name" value="HNHc"/>
    <property type="match status" value="1"/>
</dbReference>
<protein>
    <submittedName>
        <fullName evidence="2">HNH endonuclease</fullName>
    </submittedName>
</protein>
<name>A0ABY4AB13_9BURK</name>